<keyword evidence="5" id="KW-1185">Reference proteome</keyword>
<dbReference type="InterPro" id="IPR000683">
    <property type="entry name" value="Gfo/Idh/MocA-like_OxRdtase_N"/>
</dbReference>
<dbReference type="InterPro" id="IPR004104">
    <property type="entry name" value="Gfo/Idh/MocA-like_OxRdtase_C"/>
</dbReference>
<evidence type="ECO:0000313" key="5">
    <source>
        <dbReference type="Proteomes" id="UP001524473"/>
    </source>
</evidence>
<feature type="domain" description="Gfo/Idh/MocA-like oxidoreductase N-terminal" evidence="2">
    <location>
        <begin position="4"/>
        <end position="127"/>
    </location>
</feature>
<comment type="similarity">
    <text evidence="1">Belongs to the Gfo/Idh/MocA family.</text>
</comment>
<dbReference type="SUPFAM" id="SSF51735">
    <property type="entry name" value="NAD(P)-binding Rossmann-fold domains"/>
    <property type="match status" value="1"/>
</dbReference>
<dbReference type="Proteomes" id="UP001524473">
    <property type="component" value="Unassembled WGS sequence"/>
</dbReference>
<proteinExistence type="inferred from homology"/>
<dbReference type="EMBL" id="JANFZH010000054">
    <property type="protein sequence ID" value="MCQ4841540.1"/>
    <property type="molecule type" value="Genomic_DNA"/>
</dbReference>
<dbReference type="PANTHER" id="PTHR43249:SF1">
    <property type="entry name" value="D-GLUCOSIDE 3-DEHYDROGENASE"/>
    <property type="match status" value="1"/>
</dbReference>
<dbReference type="Gene3D" id="3.40.50.720">
    <property type="entry name" value="NAD(P)-binding Rossmann-like Domain"/>
    <property type="match status" value="1"/>
</dbReference>
<gene>
    <name evidence="4" type="ORF">NE695_16645</name>
</gene>
<protein>
    <submittedName>
        <fullName evidence="4">Gfo/Idh/MocA family oxidoreductase</fullName>
    </submittedName>
</protein>
<evidence type="ECO:0000259" key="2">
    <source>
        <dbReference type="Pfam" id="PF01408"/>
    </source>
</evidence>
<dbReference type="PANTHER" id="PTHR43249">
    <property type="entry name" value="UDP-N-ACETYL-2-AMINO-2-DEOXY-D-GLUCURONATE OXIDASE"/>
    <property type="match status" value="1"/>
</dbReference>
<dbReference type="Pfam" id="PF01408">
    <property type="entry name" value="GFO_IDH_MocA"/>
    <property type="match status" value="1"/>
</dbReference>
<evidence type="ECO:0000256" key="1">
    <source>
        <dbReference type="ARBA" id="ARBA00010928"/>
    </source>
</evidence>
<dbReference type="InterPro" id="IPR036291">
    <property type="entry name" value="NAD(P)-bd_dom_sf"/>
</dbReference>
<organism evidence="4 5">
    <name type="scientific">Neglectibacter timonensis</name>
    <dbReference type="NCBI Taxonomy" id="1776382"/>
    <lineage>
        <taxon>Bacteria</taxon>
        <taxon>Bacillati</taxon>
        <taxon>Bacillota</taxon>
        <taxon>Clostridia</taxon>
        <taxon>Eubacteriales</taxon>
        <taxon>Oscillospiraceae</taxon>
        <taxon>Neglectibacter</taxon>
    </lineage>
</organism>
<accession>A0ABT1S3M9</accession>
<dbReference type="InterPro" id="IPR052515">
    <property type="entry name" value="Gfo/Idh/MocA_Oxidoreductase"/>
</dbReference>
<dbReference type="Gene3D" id="3.30.360.10">
    <property type="entry name" value="Dihydrodipicolinate Reductase, domain 2"/>
    <property type="match status" value="1"/>
</dbReference>
<reference evidence="4 5" key="1">
    <citation type="submission" date="2022-06" db="EMBL/GenBank/DDBJ databases">
        <title>Isolation of gut microbiota from human fecal samples.</title>
        <authorList>
            <person name="Pamer E.G."/>
            <person name="Barat B."/>
            <person name="Waligurski E."/>
            <person name="Medina S."/>
            <person name="Paddock L."/>
            <person name="Mostad J."/>
        </authorList>
    </citation>
    <scope>NUCLEOTIDE SEQUENCE [LARGE SCALE GENOMIC DNA]</scope>
    <source>
        <strain evidence="4 5">DFI.9.73</strain>
    </source>
</reference>
<dbReference type="GeneID" id="90533164"/>
<feature type="domain" description="Gfo/Idh/MocA-like oxidoreductase C-terminal" evidence="3">
    <location>
        <begin position="139"/>
        <end position="370"/>
    </location>
</feature>
<comment type="caution">
    <text evidence="4">The sequence shown here is derived from an EMBL/GenBank/DDBJ whole genome shotgun (WGS) entry which is preliminary data.</text>
</comment>
<dbReference type="RefSeq" id="WP_066866040.1">
    <property type="nucleotide sequence ID" value="NZ_CABKVV010000014.1"/>
</dbReference>
<evidence type="ECO:0000259" key="3">
    <source>
        <dbReference type="Pfam" id="PF02894"/>
    </source>
</evidence>
<name>A0ABT1S3M9_9FIRM</name>
<dbReference type="Pfam" id="PF02894">
    <property type="entry name" value="GFO_IDH_MocA_C"/>
    <property type="match status" value="1"/>
</dbReference>
<sequence>MAKLKIGFIGCGGIANQKHFPGMSQQTEYVDMCAFCDLIPERAEKAAKEYGTPDAKVYTDYHELLADPTIDAVHVLTPNIAHCEITIAALEAGKHVLCEKPMAATEADAKKMLEARDRTGKMLTIGYQYRHFPVNQVAKAVVDDGWLGDIYYAEATYLRRRGVPTWGVFTDKSKQGGGPLIDIGTHALDLTLFLMNNYDVDYVVGTSFEKLGRLLDPEHQGQVNYRGEHDSWNNETYDVEDSAFGHIKMKNGAVINLRASWAINMVGETGANNEAHATLAGTKGGLDTLEDRVRLNHVVANQPSVTYVGNKVASYIPGFSQGPAPLSKEADIWVKALRGEGELFVTADQAYCVTKILDAIYQSSKTGKPVYFD</sequence>
<evidence type="ECO:0000313" key="4">
    <source>
        <dbReference type="EMBL" id="MCQ4841540.1"/>
    </source>
</evidence>